<comment type="miscellaneous">
    <text evidence="8">This function is generally fulfilled by the C-terminal part of HisG, which is missing in some bacteria such as this one.</text>
</comment>
<dbReference type="PANTHER" id="PTHR43707">
    <property type="entry name" value="HISTIDYL-TRNA SYNTHETASE"/>
    <property type="match status" value="1"/>
</dbReference>
<name>A0A943EL29_9FIRM</name>
<gene>
    <name evidence="8 11" type="primary">hisZ</name>
    <name evidence="11" type="ORF">KHX13_08495</name>
</gene>
<feature type="binding site" evidence="9">
    <location>
        <position position="268"/>
    </location>
    <ligand>
        <name>L-histidine</name>
        <dbReference type="ChEBI" id="CHEBI:57595"/>
    </ligand>
</feature>
<dbReference type="NCBIfam" id="TIGR00443">
    <property type="entry name" value="hisZ_biosyn_reg"/>
    <property type="match status" value="1"/>
</dbReference>
<evidence type="ECO:0000256" key="3">
    <source>
        <dbReference type="ARBA" id="ARBA00005539"/>
    </source>
</evidence>
<comment type="subcellular location">
    <subcellularLocation>
        <location evidence="1 8">Cytoplasm</location>
    </subcellularLocation>
</comment>
<feature type="domain" description="Aminoacyl-transfer RNA synthetases class-II family profile" evidence="10">
    <location>
        <begin position="11"/>
        <end position="368"/>
    </location>
</feature>
<evidence type="ECO:0000256" key="1">
    <source>
        <dbReference type="ARBA" id="ARBA00004496"/>
    </source>
</evidence>
<evidence type="ECO:0000313" key="11">
    <source>
        <dbReference type="EMBL" id="MBS5520335.1"/>
    </source>
</evidence>
<keyword evidence="6 8" id="KW-0963">Cytoplasm</keyword>
<feature type="binding site" evidence="9">
    <location>
        <begin position="272"/>
        <end position="273"/>
    </location>
    <ligand>
        <name>L-histidine</name>
        <dbReference type="ChEBI" id="CHEBI:57595"/>
    </ligand>
</feature>
<dbReference type="AlphaFoldDB" id="A0A943EL29"/>
<dbReference type="GO" id="GO:0006427">
    <property type="term" value="P:histidyl-tRNA aminoacylation"/>
    <property type="evidence" value="ECO:0007669"/>
    <property type="project" value="TreeGrafter"/>
</dbReference>
<dbReference type="InterPro" id="IPR006195">
    <property type="entry name" value="aa-tRNA-synth_II"/>
</dbReference>
<keyword evidence="11" id="KW-0328">Glycosyltransferase</keyword>
<evidence type="ECO:0000256" key="7">
    <source>
        <dbReference type="ARBA" id="ARBA00025246"/>
    </source>
</evidence>
<dbReference type="PIRSF" id="PIRSF001549">
    <property type="entry name" value="His-tRNA_synth"/>
    <property type="match status" value="1"/>
</dbReference>
<feature type="binding site" evidence="9">
    <location>
        <position position="124"/>
    </location>
    <ligand>
        <name>L-histidine</name>
        <dbReference type="ChEBI" id="CHEBI:57595"/>
    </ligand>
</feature>
<dbReference type="Pfam" id="PF13393">
    <property type="entry name" value="tRNA-synt_His"/>
    <property type="match status" value="1"/>
</dbReference>
<dbReference type="GO" id="GO:0004821">
    <property type="term" value="F:histidine-tRNA ligase activity"/>
    <property type="evidence" value="ECO:0007669"/>
    <property type="project" value="TreeGrafter"/>
</dbReference>
<dbReference type="GO" id="GO:0005737">
    <property type="term" value="C:cytoplasm"/>
    <property type="evidence" value="ECO:0007669"/>
    <property type="project" value="UniProtKB-SubCell"/>
</dbReference>
<dbReference type="InterPro" id="IPR041715">
    <property type="entry name" value="HisRS-like_core"/>
</dbReference>
<dbReference type="GO" id="GO:0000105">
    <property type="term" value="P:L-histidine biosynthetic process"/>
    <property type="evidence" value="ECO:0007669"/>
    <property type="project" value="UniProtKB-UniRule"/>
</dbReference>
<dbReference type="InterPro" id="IPR004516">
    <property type="entry name" value="HisRS/HisZ"/>
</dbReference>
<dbReference type="Proteomes" id="UP000754226">
    <property type="component" value="Unassembled WGS sequence"/>
</dbReference>
<sequence length="390" mass="43536">MTTGFLQIPYGTKDILPGEARVKREMEDRLARNFLSWGYDEAMTPTFEYADTFALGGADLPDESMKFLGRDNRTFMLRSEMTTPLARMVVTRMRQDEGIKRLFYIANVFRHEETQAGRQCEFRQAGVELFGEKGPEADAEVLALAVESLKAAGLAHFTISIGHSGFLAGLIEDAELSDAQVERLKKMILTHNAVALEKAASVISYEPVRELVKGLLYQQGGPEMLQALKTKVTHPRSLEALDNLLAIYQLCEAYGVTDKIIFDLSLIRNFDYYTGMVFEAYGPQIGFNICGGGRYDTMMERFGKAMPATGFALGVDRIILALRREGALRGDEAWDDYVAFSAKGETKAIIKAMTLRRKGRKVKVATRPMDKGEAAVCCERQKALNLVYVK</sequence>
<evidence type="ECO:0000313" key="12">
    <source>
        <dbReference type="Proteomes" id="UP000754226"/>
    </source>
</evidence>
<keyword evidence="8" id="KW-0028">Amino-acid biosynthesis</keyword>
<feature type="binding site" evidence="9">
    <location>
        <begin position="80"/>
        <end position="82"/>
    </location>
    <ligand>
        <name>L-histidine</name>
        <dbReference type="ChEBI" id="CHEBI:57595"/>
    </ligand>
</feature>
<evidence type="ECO:0000256" key="9">
    <source>
        <dbReference type="PIRSR" id="PIRSR001549-1"/>
    </source>
</evidence>
<comment type="caution">
    <text evidence="11">The sequence shown here is derived from an EMBL/GenBank/DDBJ whole genome shotgun (WGS) entry which is preliminary data.</text>
</comment>
<evidence type="ECO:0000256" key="8">
    <source>
        <dbReference type="HAMAP-Rule" id="MF_00125"/>
    </source>
</evidence>
<evidence type="ECO:0000259" key="10">
    <source>
        <dbReference type="PROSITE" id="PS50862"/>
    </source>
</evidence>
<dbReference type="EMBL" id="JAGZCZ010000011">
    <property type="protein sequence ID" value="MBS5520335.1"/>
    <property type="molecule type" value="Genomic_DNA"/>
</dbReference>
<dbReference type="PANTHER" id="PTHR43707:SF1">
    <property type="entry name" value="HISTIDINE--TRNA LIGASE, MITOCHONDRIAL-RELATED"/>
    <property type="match status" value="1"/>
</dbReference>
<dbReference type="InterPro" id="IPR004517">
    <property type="entry name" value="HisZ"/>
</dbReference>
<protein>
    <recommendedName>
        <fullName evidence="5 8">ATP phosphoribosyltransferase regulatory subunit</fullName>
    </recommendedName>
</protein>
<evidence type="ECO:0000256" key="2">
    <source>
        <dbReference type="ARBA" id="ARBA00004667"/>
    </source>
</evidence>
<comment type="function">
    <text evidence="7 8">Required for the first step of histidine biosynthesis. May allow the feedback regulation of ATP phosphoribosyltransferase activity by histidine.</text>
</comment>
<dbReference type="Gene3D" id="3.30.930.10">
    <property type="entry name" value="Bira Bifunctional Protein, Domain 2"/>
    <property type="match status" value="1"/>
</dbReference>
<dbReference type="InterPro" id="IPR045864">
    <property type="entry name" value="aa-tRNA-synth_II/BPL/LPL"/>
</dbReference>
<reference evidence="11" key="1">
    <citation type="submission" date="2021-02" db="EMBL/GenBank/DDBJ databases">
        <title>Infant gut strain persistence is associated with maternal origin, phylogeny, and functional potential including surface adhesion and iron acquisition.</title>
        <authorList>
            <person name="Lou Y.C."/>
        </authorList>
    </citation>
    <scope>NUCLEOTIDE SEQUENCE</scope>
    <source>
        <strain evidence="11">L3_106_000M1_dasL3_106_000M1_concoct_15</strain>
    </source>
</reference>
<comment type="pathway">
    <text evidence="2 8">Amino-acid biosynthesis; L-histidine biosynthesis; L-histidine from 5-phospho-alpha-D-ribose 1-diphosphate: step 1/9.</text>
</comment>
<dbReference type="PROSITE" id="PS50862">
    <property type="entry name" value="AA_TRNA_LIGASE_II"/>
    <property type="match status" value="1"/>
</dbReference>
<proteinExistence type="inferred from homology"/>
<dbReference type="HAMAP" id="MF_00125">
    <property type="entry name" value="HisZ"/>
    <property type="match status" value="1"/>
</dbReference>
<evidence type="ECO:0000256" key="6">
    <source>
        <dbReference type="ARBA" id="ARBA00022490"/>
    </source>
</evidence>
<dbReference type="GO" id="GO:0016757">
    <property type="term" value="F:glycosyltransferase activity"/>
    <property type="evidence" value="ECO:0007669"/>
    <property type="project" value="UniProtKB-KW"/>
</dbReference>
<comment type="similarity">
    <text evidence="3 8">Belongs to the class-II aminoacyl-tRNA synthetase family. HisZ subfamily.</text>
</comment>
<organism evidence="11 12">
    <name type="scientific">Acidaminococcus intestini</name>
    <dbReference type="NCBI Taxonomy" id="187327"/>
    <lineage>
        <taxon>Bacteria</taxon>
        <taxon>Bacillati</taxon>
        <taxon>Bacillota</taxon>
        <taxon>Negativicutes</taxon>
        <taxon>Acidaminococcales</taxon>
        <taxon>Acidaminococcaceae</taxon>
        <taxon>Acidaminococcus</taxon>
    </lineage>
</organism>
<feature type="binding site" evidence="9">
    <location>
        <position position="128"/>
    </location>
    <ligand>
        <name>L-histidine</name>
        <dbReference type="ChEBI" id="CHEBI:57595"/>
    </ligand>
</feature>
<keyword evidence="8" id="KW-0368">Histidine biosynthesis</keyword>
<comment type="subunit">
    <text evidence="4 8">Heteromultimer composed of HisG and HisZ subunits.</text>
</comment>
<dbReference type="SUPFAM" id="SSF55681">
    <property type="entry name" value="Class II aaRS and biotin synthetases"/>
    <property type="match status" value="1"/>
</dbReference>
<feature type="binding site" evidence="9">
    <location>
        <position position="110"/>
    </location>
    <ligand>
        <name>L-histidine</name>
        <dbReference type="ChEBI" id="CHEBI:57595"/>
    </ligand>
</feature>
<keyword evidence="11" id="KW-0808">Transferase</keyword>
<accession>A0A943EL29</accession>
<dbReference type="CDD" id="cd00773">
    <property type="entry name" value="HisRS-like_core"/>
    <property type="match status" value="1"/>
</dbReference>
<evidence type="ECO:0000256" key="4">
    <source>
        <dbReference type="ARBA" id="ARBA00011496"/>
    </source>
</evidence>
<evidence type="ECO:0000256" key="5">
    <source>
        <dbReference type="ARBA" id="ARBA00020397"/>
    </source>
</evidence>
<dbReference type="GO" id="GO:0140096">
    <property type="term" value="F:catalytic activity, acting on a protein"/>
    <property type="evidence" value="ECO:0007669"/>
    <property type="project" value="UniProtKB-ARBA"/>
</dbReference>